<dbReference type="PANTHER" id="PTHR15822:SF4">
    <property type="entry name" value="TYROSYL-DNA PHOSPHODIESTERASE 2"/>
    <property type="match status" value="1"/>
</dbReference>
<dbReference type="EMBL" id="LHPF02000022">
    <property type="protein sequence ID" value="PSC70029.1"/>
    <property type="molecule type" value="Genomic_DNA"/>
</dbReference>
<evidence type="ECO:0000256" key="4">
    <source>
        <dbReference type="ARBA" id="ARBA00022722"/>
    </source>
</evidence>
<name>A0A2P6V7G2_9CHLO</name>
<evidence type="ECO:0000256" key="9">
    <source>
        <dbReference type="ARBA" id="ARBA00023204"/>
    </source>
</evidence>
<dbReference type="GO" id="GO:0005634">
    <property type="term" value="C:nucleus"/>
    <property type="evidence" value="ECO:0007669"/>
    <property type="project" value="UniProtKB-SubCell"/>
</dbReference>
<evidence type="ECO:0000313" key="12">
    <source>
        <dbReference type="EMBL" id="PSC70029.1"/>
    </source>
</evidence>
<accession>A0A2P6V7G2</accession>
<feature type="compositionally biased region" description="Low complexity" evidence="11">
    <location>
        <begin position="201"/>
        <end position="218"/>
    </location>
</feature>
<dbReference type="GO" id="GO:0004527">
    <property type="term" value="F:exonuclease activity"/>
    <property type="evidence" value="ECO:0007669"/>
    <property type="project" value="UniProtKB-KW"/>
</dbReference>
<dbReference type="PANTHER" id="PTHR15822">
    <property type="entry name" value="TRAF AND TNF RECEPTOR-ASSOCIATED PROTEIN"/>
    <property type="match status" value="1"/>
</dbReference>
<keyword evidence="10" id="KW-0539">Nucleus</keyword>
<keyword evidence="5" id="KW-0479">Metal-binding</keyword>
<dbReference type="AlphaFoldDB" id="A0A2P6V7G2"/>
<dbReference type="InterPro" id="IPR051547">
    <property type="entry name" value="TDP2-like"/>
</dbReference>
<dbReference type="GO" id="GO:0070260">
    <property type="term" value="F:5'-tyrosyl-DNA phosphodiesterase activity"/>
    <property type="evidence" value="ECO:0007669"/>
    <property type="project" value="TreeGrafter"/>
</dbReference>
<evidence type="ECO:0000256" key="11">
    <source>
        <dbReference type="SAM" id="MobiDB-lite"/>
    </source>
</evidence>
<keyword evidence="13" id="KW-1185">Reference proteome</keyword>
<comment type="cofactor">
    <cofactor evidence="2">
        <name>Mg(2+)</name>
        <dbReference type="ChEBI" id="CHEBI:18420"/>
    </cofactor>
</comment>
<evidence type="ECO:0000256" key="1">
    <source>
        <dbReference type="ARBA" id="ARBA00001936"/>
    </source>
</evidence>
<dbReference type="GO" id="GO:0005737">
    <property type="term" value="C:cytoplasm"/>
    <property type="evidence" value="ECO:0007669"/>
    <property type="project" value="TreeGrafter"/>
</dbReference>
<evidence type="ECO:0000256" key="5">
    <source>
        <dbReference type="ARBA" id="ARBA00022723"/>
    </source>
</evidence>
<keyword evidence="6" id="KW-0227">DNA damage</keyword>
<keyword evidence="12" id="KW-0255">Endonuclease</keyword>
<keyword evidence="8" id="KW-0460">Magnesium</keyword>
<evidence type="ECO:0000256" key="6">
    <source>
        <dbReference type="ARBA" id="ARBA00022763"/>
    </source>
</evidence>
<dbReference type="Gene3D" id="3.60.10.10">
    <property type="entry name" value="Endonuclease/exonuclease/phosphatase"/>
    <property type="match status" value="1"/>
</dbReference>
<dbReference type="GO" id="GO:0046872">
    <property type="term" value="F:metal ion binding"/>
    <property type="evidence" value="ECO:0007669"/>
    <property type="project" value="UniProtKB-KW"/>
</dbReference>
<evidence type="ECO:0000256" key="2">
    <source>
        <dbReference type="ARBA" id="ARBA00001946"/>
    </source>
</evidence>
<dbReference type="GO" id="GO:0004519">
    <property type="term" value="F:endonuclease activity"/>
    <property type="evidence" value="ECO:0007669"/>
    <property type="project" value="UniProtKB-KW"/>
</dbReference>
<organism evidence="12 13">
    <name type="scientific">Micractinium conductrix</name>
    <dbReference type="NCBI Taxonomy" id="554055"/>
    <lineage>
        <taxon>Eukaryota</taxon>
        <taxon>Viridiplantae</taxon>
        <taxon>Chlorophyta</taxon>
        <taxon>core chlorophytes</taxon>
        <taxon>Trebouxiophyceae</taxon>
        <taxon>Chlorellales</taxon>
        <taxon>Chlorellaceae</taxon>
        <taxon>Chlorella clade</taxon>
        <taxon>Micractinium</taxon>
    </lineage>
</organism>
<protein>
    <submittedName>
        <fullName evidence="12">Endonuclease exonuclease phosphatase isoform A</fullName>
    </submittedName>
</protein>
<keyword evidence="9" id="KW-0234">DNA repair</keyword>
<keyword evidence="12" id="KW-0269">Exonuclease</keyword>
<gene>
    <name evidence="12" type="ORF">C2E20_6443</name>
</gene>
<comment type="caution">
    <text evidence="12">The sequence shown here is derived from an EMBL/GenBank/DDBJ whole genome shotgun (WGS) entry which is preliminary data.</text>
</comment>
<evidence type="ECO:0000256" key="3">
    <source>
        <dbReference type="ARBA" id="ARBA00004123"/>
    </source>
</evidence>
<feature type="compositionally biased region" description="Low complexity" evidence="11">
    <location>
        <begin position="171"/>
        <end position="194"/>
    </location>
</feature>
<feature type="compositionally biased region" description="Low complexity" evidence="11">
    <location>
        <begin position="52"/>
        <end position="63"/>
    </location>
</feature>
<evidence type="ECO:0000313" key="13">
    <source>
        <dbReference type="Proteomes" id="UP000239649"/>
    </source>
</evidence>
<proteinExistence type="predicted"/>
<keyword evidence="4" id="KW-0540">Nuclease</keyword>
<keyword evidence="7" id="KW-0378">Hydrolase</keyword>
<feature type="compositionally biased region" description="Polar residues" evidence="11">
    <location>
        <begin position="1"/>
        <end position="18"/>
    </location>
</feature>
<evidence type="ECO:0000256" key="10">
    <source>
        <dbReference type="ARBA" id="ARBA00023242"/>
    </source>
</evidence>
<dbReference type="GO" id="GO:0003697">
    <property type="term" value="F:single-stranded DNA binding"/>
    <property type="evidence" value="ECO:0007669"/>
    <property type="project" value="TreeGrafter"/>
</dbReference>
<dbReference type="InterPro" id="IPR036691">
    <property type="entry name" value="Endo/exonu/phosph_ase_sf"/>
</dbReference>
<dbReference type="Proteomes" id="UP000239649">
    <property type="component" value="Unassembled WGS sequence"/>
</dbReference>
<dbReference type="SUPFAM" id="SSF56219">
    <property type="entry name" value="DNase I-like"/>
    <property type="match status" value="1"/>
</dbReference>
<feature type="region of interest" description="Disordered" evidence="11">
    <location>
        <begin position="1"/>
        <end position="63"/>
    </location>
</feature>
<evidence type="ECO:0000256" key="7">
    <source>
        <dbReference type="ARBA" id="ARBA00022801"/>
    </source>
</evidence>
<feature type="region of interest" description="Disordered" evidence="11">
    <location>
        <begin position="170"/>
        <end position="225"/>
    </location>
</feature>
<comment type="cofactor">
    <cofactor evidence="1">
        <name>Mn(2+)</name>
        <dbReference type="ChEBI" id="CHEBI:29035"/>
    </cofactor>
</comment>
<dbReference type="GO" id="GO:0006302">
    <property type="term" value="P:double-strand break repair"/>
    <property type="evidence" value="ECO:0007669"/>
    <property type="project" value="TreeGrafter"/>
</dbReference>
<evidence type="ECO:0000256" key="8">
    <source>
        <dbReference type="ARBA" id="ARBA00022842"/>
    </source>
</evidence>
<reference evidence="12 13" key="1">
    <citation type="journal article" date="2018" name="Plant J.">
        <title>Genome sequences of Chlorella sorokiniana UTEX 1602 and Micractinium conductrix SAG 241.80: implications to maltose excretion by a green alga.</title>
        <authorList>
            <person name="Arriola M.B."/>
            <person name="Velmurugan N."/>
            <person name="Zhang Y."/>
            <person name="Plunkett M.H."/>
            <person name="Hondzo H."/>
            <person name="Barney B.M."/>
        </authorList>
    </citation>
    <scope>NUCLEOTIDE SEQUENCE [LARGE SCALE GENOMIC DNA]</scope>
    <source>
        <strain evidence="12 13">SAG 241.80</strain>
    </source>
</reference>
<comment type="subcellular location">
    <subcellularLocation>
        <location evidence="3">Nucleus</location>
    </subcellularLocation>
</comment>
<sequence>MPPSGTSGPDGNEDTASTPAKRRRTDGGCAPAAVHPQHGGSQAAAGVHRTASSMQLSTSSGSSNAGPVIFVSPSFHVGMRLAWQQQVQAAGGELVLSAAGAAAGRVTHVVLKQEGGVYDWHALPPSLQPGGSTPAPAYVASKWLLDSSKSRGGGGAWLQVAGYALQPPVPRVQQRQSPPLRQQAAQPARPAWTAPQPPSQHPQQHPQQQQQQQQDRQPAVPEGQQPVAVDEEEGADYDTADDEEDVLATAAAPGSSAAAAELLRSLRRFVELTAGELAELDAFDLVTYNLWYVGVSAAERMAALGQLLGNNGHHRGRYPTFLLFQEMTHLYYSLLQQQPWFRHYGHTPLPPQPLVCFTMIFWRTDMVSDVEVAAPLVYEVTDTRIGGYERSLRSIICQVGGTRVRISTTHHLHAGGGTLQMKEMVRHLQQPDQQGLPYRNDLVGGDVNMVRNPRNPRCTGRRTGLPDPASWLDLWQQVEGYGREKDGWTWDTQIVTQKGKTYGSGLGARLDRIFSNLTQANAQAQWLPTVIARVGDKPIDGVERLLRLPSGRTRPCDVWISDHMGLYACFTRKHA</sequence>